<protein>
    <submittedName>
        <fullName evidence="2">Uncharacterized protein</fullName>
    </submittedName>
</protein>
<accession>A0A1G1WEQ9</accession>
<gene>
    <name evidence="2" type="ORF">A2Z11_01230</name>
</gene>
<evidence type="ECO:0000313" key="2">
    <source>
        <dbReference type="EMBL" id="OGY26186.1"/>
    </source>
</evidence>
<sequence length="113" mass="12329">MNILAIFVLVLIFAALMQVSVVALPLGMMLIVLWYIKADTKNLGVLVLIFSISLAVVANISIWIIVASTTISLYLFILGRSFLPSKIGISFGLFAISLVVWELSVAFLSKINL</sequence>
<keyword evidence="1" id="KW-0472">Membrane</keyword>
<reference evidence="2 3" key="1">
    <citation type="journal article" date="2016" name="Nat. Commun.">
        <title>Thousands of microbial genomes shed light on interconnected biogeochemical processes in an aquifer system.</title>
        <authorList>
            <person name="Anantharaman K."/>
            <person name="Brown C.T."/>
            <person name="Hug L.A."/>
            <person name="Sharon I."/>
            <person name="Castelle C.J."/>
            <person name="Probst A.J."/>
            <person name="Thomas B.C."/>
            <person name="Singh A."/>
            <person name="Wilkins M.J."/>
            <person name="Karaoz U."/>
            <person name="Brodie E.L."/>
            <person name="Williams K.H."/>
            <person name="Hubbard S.S."/>
            <person name="Banfield J.F."/>
        </authorList>
    </citation>
    <scope>NUCLEOTIDE SEQUENCE [LARGE SCALE GENOMIC DNA]</scope>
</reference>
<dbReference type="EMBL" id="MHCS01000030">
    <property type="protein sequence ID" value="OGY26186.1"/>
    <property type="molecule type" value="Genomic_DNA"/>
</dbReference>
<dbReference type="AlphaFoldDB" id="A0A1G1WEQ9"/>
<keyword evidence="1" id="KW-1133">Transmembrane helix</keyword>
<comment type="caution">
    <text evidence="2">The sequence shown here is derived from an EMBL/GenBank/DDBJ whole genome shotgun (WGS) entry which is preliminary data.</text>
</comment>
<evidence type="ECO:0000313" key="3">
    <source>
        <dbReference type="Proteomes" id="UP000176389"/>
    </source>
</evidence>
<organism evidence="2 3">
    <name type="scientific">Candidatus Woykebacteria bacterium RBG_16_43_9</name>
    <dbReference type="NCBI Taxonomy" id="1802596"/>
    <lineage>
        <taxon>Bacteria</taxon>
        <taxon>Candidatus Woykeibacteriota</taxon>
    </lineage>
</organism>
<dbReference type="STRING" id="1802596.A2Z11_01230"/>
<keyword evidence="1" id="KW-0812">Transmembrane</keyword>
<feature type="transmembrane region" description="Helical" evidence="1">
    <location>
        <begin position="87"/>
        <end position="108"/>
    </location>
</feature>
<evidence type="ECO:0000256" key="1">
    <source>
        <dbReference type="SAM" id="Phobius"/>
    </source>
</evidence>
<proteinExistence type="predicted"/>
<feature type="transmembrane region" description="Helical" evidence="1">
    <location>
        <begin position="6"/>
        <end position="36"/>
    </location>
</feature>
<name>A0A1G1WEQ9_9BACT</name>
<feature type="transmembrane region" description="Helical" evidence="1">
    <location>
        <begin position="43"/>
        <end position="67"/>
    </location>
</feature>
<dbReference type="Proteomes" id="UP000176389">
    <property type="component" value="Unassembled WGS sequence"/>
</dbReference>